<feature type="domain" description="NlpC/P60" evidence="5">
    <location>
        <begin position="180"/>
        <end position="308"/>
    </location>
</feature>
<dbReference type="PROSITE" id="PS51935">
    <property type="entry name" value="NLPC_P60"/>
    <property type="match status" value="1"/>
</dbReference>
<evidence type="ECO:0000256" key="3">
    <source>
        <dbReference type="ARBA" id="ARBA00022801"/>
    </source>
</evidence>
<evidence type="ECO:0000313" key="7">
    <source>
        <dbReference type="Proteomes" id="UP000777784"/>
    </source>
</evidence>
<evidence type="ECO:0000256" key="2">
    <source>
        <dbReference type="ARBA" id="ARBA00022670"/>
    </source>
</evidence>
<proteinExistence type="inferred from homology"/>
<dbReference type="InterPro" id="IPR038765">
    <property type="entry name" value="Papain-like_cys_pep_sf"/>
</dbReference>
<name>A0A948RX00_UNCEI</name>
<dbReference type="PANTHER" id="PTHR47053">
    <property type="entry name" value="MUREIN DD-ENDOPEPTIDASE MEPH-RELATED"/>
    <property type="match status" value="1"/>
</dbReference>
<dbReference type="GO" id="GO:0008234">
    <property type="term" value="F:cysteine-type peptidase activity"/>
    <property type="evidence" value="ECO:0007669"/>
    <property type="project" value="UniProtKB-KW"/>
</dbReference>
<evidence type="ECO:0000313" key="6">
    <source>
        <dbReference type="EMBL" id="MBU2689794.1"/>
    </source>
</evidence>
<dbReference type="PANTHER" id="PTHR47053:SF1">
    <property type="entry name" value="MUREIN DD-ENDOPEPTIDASE MEPH-RELATED"/>
    <property type="match status" value="1"/>
</dbReference>
<dbReference type="InterPro" id="IPR000064">
    <property type="entry name" value="NLP_P60_dom"/>
</dbReference>
<dbReference type="AlphaFoldDB" id="A0A948RX00"/>
<comment type="similarity">
    <text evidence="1">Belongs to the peptidase C40 family.</text>
</comment>
<dbReference type="InterPro" id="IPR051202">
    <property type="entry name" value="Peptidase_C40"/>
</dbReference>
<dbReference type="Gene3D" id="3.90.1720.10">
    <property type="entry name" value="endopeptidase domain like (from Nostoc punctiforme)"/>
    <property type="match status" value="1"/>
</dbReference>
<organism evidence="6 7">
    <name type="scientific">Eiseniibacteriota bacterium</name>
    <dbReference type="NCBI Taxonomy" id="2212470"/>
    <lineage>
        <taxon>Bacteria</taxon>
        <taxon>Candidatus Eiseniibacteriota</taxon>
    </lineage>
</organism>
<accession>A0A948RX00</accession>
<evidence type="ECO:0000256" key="4">
    <source>
        <dbReference type="ARBA" id="ARBA00022807"/>
    </source>
</evidence>
<keyword evidence="2" id="KW-0645">Protease</keyword>
<dbReference type="EMBL" id="JAHJDP010000018">
    <property type="protein sequence ID" value="MBU2689794.1"/>
    <property type="molecule type" value="Genomic_DNA"/>
</dbReference>
<evidence type="ECO:0000256" key="1">
    <source>
        <dbReference type="ARBA" id="ARBA00007074"/>
    </source>
</evidence>
<protein>
    <submittedName>
        <fullName evidence="6">C40 family peptidase</fullName>
    </submittedName>
</protein>
<gene>
    <name evidence="6" type="ORF">KJ970_02625</name>
</gene>
<dbReference type="GO" id="GO:0006508">
    <property type="term" value="P:proteolysis"/>
    <property type="evidence" value="ECO:0007669"/>
    <property type="project" value="UniProtKB-KW"/>
</dbReference>
<dbReference type="Pfam" id="PF00877">
    <property type="entry name" value="NLPC_P60"/>
    <property type="match status" value="1"/>
</dbReference>
<keyword evidence="3" id="KW-0378">Hydrolase</keyword>
<sequence>MNLALVKTLVEPVRREPAHTSEMIDQVLGGMILSIVSPPKTSPAISGLEGADWIQAQGIHAQWIHAQCPNGTIGYLRSWMCEPVDSSSPWCAQPGVMVRDRWLSSVPEEEGEAPVCLGMGTRCLGSVSSMARSAVETPWGCRVKLPSIGLLPAAKPFLSGFYGGAGRLERKEDLSKEALFALLEGALERSRLLLQAPYLWGGVSPGGFDCSGLVNLCVGMEGLRLPRDSGDQCRWFCDRGWGNAPDATLDAAPGLAFFGEALDKIDHVGFLDGDGGMIHASGNVHRTLLNPEPDEEGRRLLIRCRWVVSG</sequence>
<comment type="caution">
    <text evidence="6">The sequence shown here is derived from an EMBL/GenBank/DDBJ whole genome shotgun (WGS) entry which is preliminary data.</text>
</comment>
<dbReference type="Proteomes" id="UP000777784">
    <property type="component" value="Unassembled WGS sequence"/>
</dbReference>
<keyword evidence="4" id="KW-0788">Thiol protease</keyword>
<evidence type="ECO:0000259" key="5">
    <source>
        <dbReference type="PROSITE" id="PS51935"/>
    </source>
</evidence>
<dbReference type="SUPFAM" id="SSF54001">
    <property type="entry name" value="Cysteine proteinases"/>
    <property type="match status" value="1"/>
</dbReference>
<reference evidence="6" key="1">
    <citation type="submission" date="2021-05" db="EMBL/GenBank/DDBJ databases">
        <title>Energy efficiency and biological interactions define the core microbiome of deep oligotrophic groundwater.</title>
        <authorList>
            <person name="Mehrshad M."/>
            <person name="Lopez-Fernandez M."/>
            <person name="Bell E."/>
            <person name="Bernier-Latmani R."/>
            <person name="Bertilsson S."/>
            <person name="Dopson M."/>
        </authorList>
    </citation>
    <scope>NUCLEOTIDE SEQUENCE</scope>
    <source>
        <strain evidence="6">Modern_marine.mb.64</strain>
    </source>
</reference>